<dbReference type="Proteomes" id="UP001596405">
    <property type="component" value="Unassembled WGS sequence"/>
</dbReference>
<comment type="caution">
    <text evidence="4">The sequence shown here is derived from an EMBL/GenBank/DDBJ whole genome shotgun (WGS) entry which is preliminary data.</text>
</comment>
<comment type="similarity">
    <text evidence="1">Belongs to the thioesterase PaaI family.</text>
</comment>
<dbReference type="CDD" id="cd03443">
    <property type="entry name" value="PaaI_thioesterase"/>
    <property type="match status" value="1"/>
</dbReference>
<proteinExistence type="inferred from homology"/>
<reference evidence="5" key="1">
    <citation type="journal article" date="2019" name="Int. J. Syst. Evol. Microbiol.">
        <title>The Global Catalogue of Microorganisms (GCM) 10K type strain sequencing project: providing services to taxonomists for standard genome sequencing and annotation.</title>
        <authorList>
            <consortium name="The Broad Institute Genomics Platform"/>
            <consortium name="The Broad Institute Genome Sequencing Center for Infectious Disease"/>
            <person name="Wu L."/>
            <person name="Ma J."/>
        </authorList>
    </citation>
    <scope>NUCLEOTIDE SEQUENCE [LARGE SCALE GENOMIC DNA]</scope>
    <source>
        <strain evidence="5">CGMCC 4.7393</strain>
    </source>
</reference>
<keyword evidence="5" id="KW-1185">Reference proteome</keyword>
<evidence type="ECO:0000256" key="2">
    <source>
        <dbReference type="ARBA" id="ARBA00022801"/>
    </source>
</evidence>
<evidence type="ECO:0000259" key="3">
    <source>
        <dbReference type="Pfam" id="PF03061"/>
    </source>
</evidence>
<dbReference type="EMBL" id="JBHSYQ010000015">
    <property type="protein sequence ID" value="MFC6999272.1"/>
    <property type="molecule type" value="Genomic_DNA"/>
</dbReference>
<name>A0ABW2DN79_9BACT</name>
<feature type="domain" description="Thioesterase" evidence="3">
    <location>
        <begin position="50"/>
        <end position="128"/>
    </location>
</feature>
<protein>
    <submittedName>
        <fullName evidence="4">Hotdog fold thioesterase</fullName>
    </submittedName>
</protein>
<dbReference type="PANTHER" id="PTHR43240:SF5">
    <property type="entry name" value="1,4-DIHYDROXY-2-NAPHTHOYL-COA THIOESTERASE 1"/>
    <property type="match status" value="1"/>
</dbReference>
<keyword evidence="2" id="KW-0378">Hydrolase</keyword>
<dbReference type="Pfam" id="PF03061">
    <property type="entry name" value="4HBT"/>
    <property type="match status" value="1"/>
</dbReference>
<evidence type="ECO:0000313" key="4">
    <source>
        <dbReference type="EMBL" id="MFC6999272.1"/>
    </source>
</evidence>
<evidence type="ECO:0000313" key="5">
    <source>
        <dbReference type="Proteomes" id="UP001596405"/>
    </source>
</evidence>
<dbReference type="PANTHER" id="PTHR43240">
    <property type="entry name" value="1,4-DIHYDROXY-2-NAPHTHOYL-COA THIOESTERASE 1"/>
    <property type="match status" value="1"/>
</dbReference>
<dbReference type="SUPFAM" id="SSF54637">
    <property type="entry name" value="Thioesterase/thiol ester dehydrase-isomerase"/>
    <property type="match status" value="1"/>
</dbReference>
<gene>
    <name evidence="4" type="ORF">ACFQHR_16670</name>
</gene>
<dbReference type="NCBIfam" id="TIGR00369">
    <property type="entry name" value="unchar_dom_1"/>
    <property type="match status" value="1"/>
</dbReference>
<dbReference type="Gene3D" id="3.10.129.10">
    <property type="entry name" value="Hotdog Thioesterase"/>
    <property type="match status" value="1"/>
</dbReference>
<accession>A0ABW2DN79</accession>
<dbReference type="RefSeq" id="WP_066616314.1">
    <property type="nucleotide sequence ID" value="NZ_JBHSYQ010000015.1"/>
</dbReference>
<sequence>MKRRADVSLEQLNSWNKNTMGEHIGIEYTEIGDDYLVGRMPVDHRTHQPMGLLHGGASVALAETLGSVGATMFLDLGKQYCVGLEINANHIKSVRSGYVYGKATALHVGRRTQVWEIRITSEAGDLVCISRITMAVLDR</sequence>
<organism evidence="4 5">
    <name type="scientific">Rufibacter roseus</name>
    <dbReference type="NCBI Taxonomy" id="1567108"/>
    <lineage>
        <taxon>Bacteria</taxon>
        <taxon>Pseudomonadati</taxon>
        <taxon>Bacteroidota</taxon>
        <taxon>Cytophagia</taxon>
        <taxon>Cytophagales</taxon>
        <taxon>Hymenobacteraceae</taxon>
        <taxon>Rufibacter</taxon>
    </lineage>
</organism>
<dbReference type="InterPro" id="IPR003736">
    <property type="entry name" value="PAAI_dom"/>
</dbReference>
<dbReference type="InterPro" id="IPR006683">
    <property type="entry name" value="Thioestr_dom"/>
</dbReference>
<evidence type="ECO:0000256" key="1">
    <source>
        <dbReference type="ARBA" id="ARBA00008324"/>
    </source>
</evidence>
<dbReference type="InterPro" id="IPR029069">
    <property type="entry name" value="HotDog_dom_sf"/>
</dbReference>